<dbReference type="InterPro" id="IPR011990">
    <property type="entry name" value="TPR-like_helical_dom_sf"/>
</dbReference>
<gene>
    <name evidence="4" type="ORF">CTheo_2389</name>
</gene>
<dbReference type="PANTHER" id="PTHR23172">
    <property type="entry name" value="AUXILIN/CYCLIN G-ASSOCIATED KINASE-RELATED"/>
    <property type="match status" value="1"/>
</dbReference>
<dbReference type="PROSITE" id="PS50005">
    <property type="entry name" value="TPR"/>
    <property type="match status" value="1"/>
</dbReference>
<dbReference type="Proteomes" id="UP000383932">
    <property type="component" value="Unassembled WGS sequence"/>
</dbReference>
<dbReference type="OrthoDB" id="1717591at2759"/>
<dbReference type="GO" id="GO:0031982">
    <property type="term" value="C:vesicle"/>
    <property type="evidence" value="ECO:0007669"/>
    <property type="project" value="TreeGrafter"/>
</dbReference>
<dbReference type="InterPro" id="IPR019734">
    <property type="entry name" value="TPR_rpt"/>
</dbReference>
<evidence type="ECO:0000313" key="4">
    <source>
        <dbReference type="EMBL" id="KAB5594173.1"/>
    </source>
</evidence>
<evidence type="ECO:0000259" key="3">
    <source>
        <dbReference type="PROSITE" id="PS50030"/>
    </source>
</evidence>
<feature type="domain" description="UBA" evidence="3">
    <location>
        <begin position="337"/>
        <end position="379"/>
    </location>
</feature>
<feature type="region of interest" description="Disordered" evidence="2">
    <location>
        <begin position="32"/>
        <end position="114"/>
    </location>
</feature>
<evidence type="ECO:0000313" key="5">
    <source>
        <dbReference type="Proteomes" id="UP000383932"/>
    </source>
</evidence>
<feature type="compositionally biased region" description="Basic and acidic residues" evidence="2">
    <location>
        <begin position="512"/>
        <end position="523"/>
    </location>
</feature>
<dbReference type="Gene3D" id="1.10.8.10">
    <property type="entry name" value="DNA helicase RuvA subunit, C-terminal domain"/>
    <property type="match status" value="1"/>
</dbReference>
<dbReference type="PANTHER" id="PTHR23172:SF19">
    <property type="entry name" value="J DOMAIN-CONTAINING PROTEIN"/>
    <property type="match status" value="1"/>
</dbReference>
<dbReference type="SUPFAM" id="SSF46565">
    <property type="entry name" value="Chaperone J-domain"/>
    <property type="match status" value="1"/>
</dbReference>
<dbReference type="InterPro" id="IPR009060">
    <property type="entry name" value="UBA-like_sf"/>
</dbReference>
<sequence length="936" mass="101012">MLGSAVRLDHLLTLNAQVMSDFSDLWNSITPNVSKKSTNNESLASQLDASRGGGLGTASQPASRVPSPSYFPTSGILPQPSGQAHRPSSRTGASSTPIKPSSQSPMDAFGDLFASPNITQSKNMTIAEQQAQASREQAKAEEQARKMREANTAFWDKLEFPNPTRSSRVDSSTGGMSTGTSQPLAPRIDTTLLTPSRASPLPSSKPSISVTPASNQDIWDLDSFLTPSKPVSPAPTPSPVVSPAPKSTQANPDLFDLFDSLPSGGQTAAGSSSTASPVRSDIPGDFDWGDREDNDDLLGELSKPASRRPSPPPASSPLGRSRVAESHEHSPKGRRGSPPPHILGQIVEMGFSVQQAKQALANTDTGTDVQAALESLLAGGDSGAIEDRGPSASDLERFRQEDEAARREQEELERRRRRRAGPSRQAVLERTDEDSSRQLQEKADQLLAQASVFGASMFNRANALWKEGKEKAMKAYEEHTAGTAGASSGRARDNTRPAWMQDDMSPPRGRRNHEVPERSRFQDDHEDTMSPPRSQAEQSRSAPTRQPSQPTIVTSAPPRPADKLASLFSDTPVYVSPSRRRPPVQTPTPVQPSPLDRRIATPPVALRTRANPPVSADILSTVQTHRTKGTESFKLGQYGAAINSYTAAIDLLPEGHLTRIPLLNNRAAARSKIGDASGTIDDCTIVLEVIGNDFDPTKETPIPDVDLSAAFVKALRRRAEMLESTEKWKRAREDWEQLVKVSGTWGGGKIGSDGVQGVGRCKRMEQGGAPVSQPRAAAPSIRPKPKPSPTPTRITPSNPEDSAVHRLKVANAAAEAEGDQKHALKDSVDGRIMAWKGGLFSYLHHLLAVLKNATGKETNIRALIASLDTVLWPELGWTKVGMHELVMPNQVKVKYVRAIAKVHPDKLNVSSTTVEQRMIANSVFGTLNEAWNAFDQ</sequence>
<feature type="compositionally biased region" description="Polar residues" evidence="2">
    <location>
        <begin position="32"/>
        <end position="48"/>
    </location>
</feature>
<feature type="compositionally biased region" description="Basic and acidic residues" evidence="2">
    <location>
        <begin position="385"/>
        <end position="414"/>
    </location>
</feature>
<dbReference type="GO" id="GO:0072583">
    <property type="term" value="P:clathrin-dependent endocytosis"/>
    <property type="evidence" value="ECO:0007669"/>
    <property type="project" value="TreeGrafter"/>
</dbReference>
<organism evidence="4 5">
    <name type="scientific">Ceratobasidium theobromae</name>
    <dbReference type="NCBI Taxonomy" id="1582974"/>
    <lineage>
        <taxon>Eukaryota</taxon>
        <taxon>Fungi</taxon>
        <taxon>Dikarya</taxon>
        <taxon>Basidiomycota</taxon>
        <taxon>Agaricomycotina</taxon>
        <taxon>Agaricomycetes</taxon>
        <taxon>Cantharellales</taxon>
        <taxon>Ceratobasidiaceae</taxon>
        <taxon>Ceratobasidium</taxon>
    </lineage>
</organism>
<feature type="region of interest" description="Disordered" evidence="2">
    <location>
        <begin position="765"/>
        <end position="802"/>
    </location>
</feature>
<dbReference type="SMART" id="SM00028">
    <property type="entry name" value="TPR"/>
    <property type="match status" value="3"/>
</dbReference>
<dbReference type="SUPFAM" id="SSF48452">
    <property type="entry name" value="TPR-like"/>
    <property type="match status" value="1"/>
</dbReference>
<feature type="compositionally biased region" description="Pro residues" evidence="2">
    <location>
        <begin position="230"/>
        <end position="242"/>
    </location>
</feature>
<feature type="compositionally biased region" description="Basic and acidic residues" evidence="2">
    <location>
        <begin position="136"/>
        <end position="149"/>
    </location>
</feature>
<feature type="compositionally biased region" description="Low complexity" evidence="2">
    <location>
        <begin position="171"/>
        <end position="181"/>
    </location>
</feature>
<keyword evidence="5" id="KW-1185">Reference proteome</keyword>
<feature type="compositionally biased region" description="Low complexity" evidence="2">
    <location>
        <begin position="263"/>
        <end position="276"/>
    </location>
</feature>
<feature type="compositionally biased region" description="Basic and acidic residues" evidence="2">
    <location>
        <begin position="427"/>
        <end position="441"/>
    </location>
</feature>
<dbReference type="AlphaFoldDB" id="A0A5N5QRI3"/>
<dbReference type="GO" id="GO:0030276">
    <property type="term" value="F:clathrin binding"/>
    <property type="evidence" value="ECO:0007669"/>
    <property type="project" value="TreeGrafter"/>
</dbReference>
<feature type="repeat" description="TPR" evidence="1">
    <location>
        <begin position="622"/>
        <end position="655"/>
    </location>
</feature>
<dbReference type="EMBL" id="SSOP01000024">
    <property type="protein sequence ID" value="KAB5594173.1"/>
    <property type="molecule type" value="Genomic_DNA"/>
</dbReference>
<evidence type="ECO:0000256" key="2">
    <source>
        <dbReference type="SAM" id="MobiDB-lite"/>
    </source>
</evidence>
<dbReference type="GO" id="GO:0072318">
    <property type="term" value="P:clathrin coat disassembly"/>
    <property type="evidence" value="ECO:0007669"/>
    <property type="project" value="TreeGrafter"/>
</dbReference>
<name>A0A5N5QRI3_9AGAM</name>
<feature type="compositionally biased region" description="Polar residues" evidence="2">
    <location>
        <begin position="191"/>
        <end position="217"/>
    </location>
</feature>
<feature type="region of interest" description="Disordered" evidence="2">
    <location>
        <begin position="128"/>
        <end position="343"/>
    </location>
</feature>
<proteinExistence type="predicted"/>
<keyword evidence="1" id="KW-0802">TPR repeat</keyword>
<protein>
    <submittedName>
        <fullName evidence="4">UBA/TS-N domain containing protein</fullName>
    </submittedName>
</protein>
<dbReference type="Gene3D" id="1.25.40.10">
    <property type="entry name" value="Tetratricopeptide repeat domain"/>
    <property type="match status" value="1"/>
</dbReference>
<evidence type="ECO:0000256" key="1">
    <source>
        <dbReference type="PROSITE-ProRule" id="PRU00339"/>
    </source>
</evidence>
<feature type="region of interest" description="Disordered" evidence="2">
    <location>
        <begin position="380"/>
        <end position="441"/>
    </location>
</feature>
<dbReference type="GO" id="GO:0005737">
    <property type="term" value="C:cytoplasm"/>
    <property type="evidence" value="ECO:0007669"/>
    <property type="project" value="TreeGrafter"/>
</dbReference>
<accession>A0A5N5QRI3</accession>
<dbReference type="SUPFAM" id="SSF46934">
    <property type="entry name" value="UBA-like"/>
    <property type="match status" value="1"/>
</dbReference>
<feature type="region of interest" description="Disordered" evidence="2">
    <location>
        <begin position="479"/>
        <end position="597"/>
    </location>
</feature>
<dbReference type="Pfam" id="PF22562">
    <property type="entry name" value="UBA_7"/>
    <property type="match status" value="1"/>
</dbReference>
<dbReference type="Gene3D" id="1.10.287.110">
    <property type="entry name" value="DnaJ domain"/>
    <property type="match status" value="1"/>
</dbReference>
<comment type="caution">
    <text evidence="4">The sequence shown here is derived from an EMBL/GenBank/DDBJ whole genome shotgun (WGS) entry which is preliminary data.</text>
</comment>
<feature type="compositionally biased region" description="Basic and acidic residues" evidence="2">
    <location>
        <begin position="322"/>
        <end position="331"/>
    </location>
</feature>
<reference evidence="4 5" key="1">
    <citation type="journal article" date="2019" name="Fungal Biol. Biotechnol.">
        <title>Draft genome sequence of fastidious pathogen Ceratobasidium theobromae, which causes vascular-streak dieback in Theobroma cacao.</title>
        <authorList>
            <person name="Ali S.S."/>
            <person name="Asman A."/>
            <person name="Shao J."/>
            <person name="Firmansyah A.P."/>
            <person name="Susilo A.W."/>
            <person name="Rosmana A."/>
            <person name="McMahon P."/>
            <person name="Junaid M."/>
            <person name="Guest D."/>
            <person name="Kheng T.Y."/>
            <person name="Meinhardt L.W."/>
            <person name="Bailey B.A."/>
        </authorList>
    </citation>
    <scope>NUCLEOTIDE SEQUENCE [LARGE SCALE GENOMIC DNA]</scope>
    <source>
        <strain evidence="4 5">CT2</strain>
    </source>
</reference>
<feature type="compositionally biased region" description="Polar residues" evidence="2">
    <location>
        <begin position="89"/>
        <end position="105"/>
    </location>
</feature>
<dbReference type="PROSITE" id="PS50030">
    <property type="entry name" value="UBA"/>
    <property type="match status" value="1"/>
</dbReference>
<dbReference type="InterPro" id="IPR036869">
    <property type="entry name" value="J_dom_sf"/>
</dbReference>
<dbReference type="InterPro" id="IPR015940">
    <property type="entry name" value="UBA"/>
</dbReference>
<feature type="compositionally biased region" description="Polar residues" evidence="2">
    <location>
        <begin position="531"/>
        <end position="554"/>
    </location>
</feature>